<evidence type="ECO:0000313" key="3">
    <source>
        <dbReference type="EMBL" id="AAM93942.1"/>
    </source>
</evidence>
<feature type="binding site" evidence="1">
    <location>
        <position position="50"/>
    </location>
    <ligand>
        <name>Zn(2+)</name>
        <dbReference type="ChEBI" id="CHEBI:29105"/>
        <note>catalytic</note>
    </ligand>
</feature>
<feature type="domain" description="Peptidase M12B" evidence="2">
    <location>
        <begin position="1"/>
        <end position="99"/>
    </location>
</feature>
<sequence>HEDIAYFFPGFEDGTSTLGVAFVGSTCKAGTAFGWAEGLNPMTISHEVGHNLGAPHSKDGGIMSAALGPFTVNRFSDSSLAVLLLFSAARTAGCLRKVPFKAPTCAKTFVPYETFICKTVNIGNVFNTDDRSLRVDV</sequence>
<evidence type="ECO:0000256" key="1">
    <source>
        <dbReference type="PROSITE-ProRule" id="PRU00276"/>
    </source>
</evidence>
<feature type="binding site" evidence="1">
    <location>
        <position position="46"/>
    </location>
    <ligand>
        <name>Zn(2+)</name>
        <dbReference type="ChEBI" id="CHEBI:29105"/>
        <note>catalytic</note>
    </ligand>
</feature>
<dbReference type="InterPro" id="IPR024079">
    <property type="entry name" value="MetalloPept_cat_dom_sf"/>
</dbReference>
<accession>Q7XZ82</accession>
<feature type="active site" evidence="1">
    <location>
        <position position="47"/>
    </location>
</feature>
<feature type="non-terminal residue" evidence="3">
    <location>
        <position position="1"/>
    </location>
</feature>
<dbReference type="Gene3D" id="3.40.390.10">
    <property type="entry name" value="Collagenase (Catalytic Domain)"/>
    <property type="match status" value="1"/>
</dbReference>
<reference evidence="3" key="1">
    <citation type="submission" date="2002-06" db="EMBL/GenBank/DDBJ databases">
        <authorList>
            <person name="Liu C.L."/>
            <person name="Lee Y.K."/>
            <person name="Lee H.K."/>
        </authorList>
    </citation>
    <scope>NUCLEOTIDE SEQUENCE</scope>
</reference>
<dbReference type="InterPro" id="IPR001590">
    <property type="entry name" value="Peptidase_M12B"/>
</dbReference>
<organism evidence="3">
    <name type="scientific">Griffithsia japonica</name>
    <name type="common">Red alga</name>
    <dbReference type="NCBI Taxonomy" id="83288"/>
    <lineage>
        <taxon>Eukaryota</taxon>
        <taxon>Rhodophyta</taxon>
        <taxon>Florideophyceae</taxon>
        <taxon>Rhodymeniophycidae</taxon>
        <taxon>Ceramiales</taxon>
        <taxon>Ceramiaceae</taxon>
        <taxon>Griffithsia</taxon>
    </lineage>
</organism>
<name>Q7XZ82_GRIJA</name>
<keyword evidence="1" id="KW-0862">Zinc</keyword>
<proteinExistence type="evidence at transcript level"/>
<feature type="binding site" evidence="1">
    <location>
        <position position="56"/>
    </location>
    <ligand>
        <name>Zn(2+)</name>
        <dbReference type="ChEBI" id="CHEBI:29105"/>
        <note>catalytic</note>
    </ligand>
</feature>
<dbReference type="EMBL" id="AY123070">
    <property type="protein sequence ID" value="AAM93942.1"/>
    <property type="molecule type" value="mRNA"/>
</dbReference>
<dbReference type="Pfam" id="PF13582">
    <property type="entry name" value="Reprolysin_3"/>
    <property type="match status" value="1"/>
</dbReference>
<dbReference type="PROSITE" id="PS50215">
    <property type="entry name" value="ADAM_MEPRO"/>
    <property type="match status" value="1"/>
</dbReference>
<evidence type="ECO:0000259" key="2">
    <source>
        <dbReference type="PROSITE" id="PS50215"/>
    </source>
</evidence>
<dbReference type="GO" id="GO:0004222">
    <property type="term" value="F:metalloendopeptidase activity"/>
    <property type="evidence" value="ECO:0007669"/>
    <property type="project" value="InterPro"/>
</dbReference>
<dbReference type="GO" id="GO:0006508">
    <property type="term" value="P:proteolysis"/>
    <property type="evidence" value="ECO:0007669"/>
    <property type="project" value="InterPro"/>
</dbReference>
<protein>
    <submittedName>
        <fullName evidence="3">ADAM</fullName>
    </submittedName>
</protein>
<dbReference type="SUPFAM" id="SSF55486">
    <property type="entry name" value="Metalloproteases ('zincins'), catalytic domain"/>
    <property type="match status" value="1"/>
</dbReference>
<dbReference type="AlphaFoldDB" id="Q7XZ82"/>
<dbReference type="GO" id="GO:0046872">
    <property type="term" value="F:metal ion binding"/>
    <property type="evidence" value="ECO:0007669"/>
    <property type="project" value="UniProtKB-KW"/>
</dbReference>
<feature type="non-terminal residue" evidence="3">
    <location>
        <position position="137"/>
    </location>
</feature>
<comment type="caution">
    <text evidence="1">Lacks conserved residue(s) required for the propagation of feature annotation.</text>
</comment>
<keyword evidence="1" id="KW-0479">Metal-binding</keyword>